<name>A0A1M6MA37_9FLAO</name>
<evidence type="ECO:0000259" key="1">
    <source>
        <dbReference type="PROSITE" id="PS51186"/>
    </source>
</evidence>
<dbReference type="EMBL" id="FQYX01000039">
    <property type="protein sequence ID" value="SHJ80355.1"/>
    <property type="molecule type" value="Genomic_DNA"/>
</dbReference>
<dbReference type="STRING" id="558155.SAMN04487911_13913"/>
<organism evidence="2 3">
    <name type="scientific">Arenibacter nanhaiticus</name>
    <dbReference type="NCBI Taxonomy" id="558155"/>
    <lineage>
        <taxon>Bacteria</taxon>
        <taxon>Pseudomonadati</taxon>
        <taxon>Bacteroidota</taxon>
        <taxon>Flavobacteriia</taxon>
        <taxon>Flavobacteriales</taxon>
        <taxon>Flavobacteriaceae</taxon>
        <taxon>Arenibacter</taxon>
    </lineage>
</organism>
<dbReference type="InterPro" id="IPR000182">
    <property type="entry name" value="GNAT_dom"/>
</dbReference>
<evidence type="ECO:0000313" key="2">
    <source>
        <dbReference type="EMBL" id="SHJ80355.1"/>
    </source>
</evidence>
<dbReference type="PROSITE" id="PS51186">
    <property type="entry name" value="GNAT"/>
    <property type="match status" value="1"/>
</dbReference>
<dbReference type="InterPro" id="IPR051908">
    <property type="entry name" value="Ribosomal_N-acetyltransferase"/>
</dbReference>
<accession>A0A1M6MA37</accession>
<dbReference type="Pfam" id="PF13302">
    <property type="entry name" value="Acetyltransf_3"/>
    <property type="match status" value="1"/>
</dbReference>
<evidence type="ECO:0000313" key="3">
    <source>
        <dbReference type="Proteomes" id="UP000184231"/>
    </source>
</evidence>
<dbReference type="SUPFAM" id="SSF55729">
    <property type="entry name" value="Acyl-CoA N-acyltransferases (Nat)"/>
    <property type="match status" value="1"/>
</dbReference>
<dbReference type="PANTHER" id="PTHR43441:SF12">
    <property type="entry name" value="RIBOSOMAL N-ACETYLTRANSFERASE YDAF-RELATED"/>
    <property type="match status" value="1"/>
</dbReference>
<feature type="domain" description="N-acetyltransferase" evidence="1">
    <location>
        <begin position="9"/>
        <end position="177"/>
    </location>
</feature>
<sequence>MKIKIDSELELRQLELSDSVDIFNTINTQREYLGKWLPFVSLTKKLEDTENFVNSVVNAPKDNFEYTFTIRKQNEFVGLIGLKDSDRTNKITEIGYWISEKFQKEGIVTKSVDKLCVFAFEDQGFNRIQIKCAVENKVSANIPKRLGFKFEGIERDGELLTGNVFTDLEVYSKLKND</sequence>
<keyword evidence="2" id="KW-0808">Transferase</keyword>
<dbReference type="Proteomes" id="UP000184231">
    <property type="component" value="Unassembled WGS sequence"/>
</dbReference>
<protein>
    <submittedName>
        <fullName evidence="2">Ribosomal-protein-serine acetyltransferase</fullName>
    </submittedName>
</protein>
<dbReference type="AlphaFoldDB" id="A0A1M6MA37"/>
<keyword evidence="3" id="KW-1185">Reference proteome</keyword>
<dbReference type="GO" id="GO:0005737">
    <property type="term" value="C:cytoplasm"/>
    <property type="evidence" value="ECO:0007669"/>
    <property type="project" value="TreeGrafter"/>
</dbReference>
<dbReference type="PANTHER" id="PTHR43441">
    <property type="entry name" value="RIBOSOMAL-PROTEIN-SERINE ACETYLTRANSFERASE"/>
    <property type="match status" value="1"/>
</dbReference>
<reference evidence="2 3" key="1">
    <citation type="submission" date="2016-11" db="EMBL/GenBank/DDBJ databases">
        <authorList>
            <person name="Jaros S."/>
            <person name="Januszkiewicz K."/>
            <person name="Wedrychowicz H."/>
        </authorList>
    </citation>
    <scope>NUCLEOTIDE SEQUENCE [LARGE SCALE GENOMIC DNA]</scope>
    <source>
        <strain evidence="2 3">CGMCC 1.8863</strain>
    </source>
</reference>
<dbReference type="OrthoDB" id="883856at2"/>
<gene>
    <name evidence="2" type="ORF">SAMN04487911_13913</name>
</gene>
<dbReference type="InterPro" id="IPR016181">
    <property type="entry name" value="Acyl_CoA_acyltransferase"/>
</dbReference>
<dbReference type="Gene3D" id="3.40.630.30">
    <property type="match status" value="1"/>
</dbReference>
<dbReference type="GO" id="GO:1990189">
    <property type="term" value="F:protein N-terminal-serine acetyltransferase activity"/>
    <property type="evidence" value="ECO:0007669"/>
    <property type="project" value="TreeGrafter"/>
</dbReference>
<proteinExistence type="predicted"/>
<dbReference type="RefSeq" id="WP_072765822.1">
    <property type="nucleotide sequence ID" value="NZ_FQYX01000039.1"/>
</dbReference>
<dbReference type="GO" id="GO:0008999">
    <property type="term" value="F:protein-N-terminal-alanine acetyltransferase activity"/>
    <property type="evidence" value="ECO:0007669"/>
    <property type="project" value="TreeGrafter"/>
</dbReference>